<dbReference type="AlphaFoldDB" id="A0A563W3E7"/>
<protein>
    <submittedName>
        <fullName evidence="1">Uncharacterized protein</fullName>
    </submittedName>
</protein>
<organism evidence="1 2">
    <name type="scientific">Hyella patelloides LEGE 07179</name>
    <dbReference type="NCBI Taxonomy" id="945734"/>
    <lineage>
        <taxon>Bacteria</taxon>
        <taxon>Bacillati</taxon>
        <taxon>Cyanobacteriota</taxon>
        <taxon>Cyanophyceae</taxon>
        <taxon>Pleurocapsales</taxon>
        <taxon>Hyellaceae</taxon>
        <taxon>Hyella</taxon>
    </lineage>
</organism>
<dbReference type="RefSeq" id="WP_144863487.1">
    <property type="nucleotide sequence ID" value="NZ_LR213771.1"/>
</dbReference>
<name>A0A563W3E7_9CYAN</name>
<dbReference type="OrthoDB" id="574673at2"/>
<evidence type="ECO:0000313" key="1">
    <source>
        <dbReference type="EMBL" id="VEP18147.1"/>
    </source>
</evidence>
<dbReference type="EMBL" id="CAACVJ010000667">
    <property type="protein sequence ID" value="VEP18147.1"/>
    <property type="molecule type" value="Genomic_DNA"/>
</dbReference>
<reference evidence="1 2" key="1">
    <citation type="submission" date="2019-01" db="EMBL/GenBank/DDBJ databases">
        <authorList>
            <person name="Brito A."/>
        </authorList>
    </citation>
    <scope>NUCLEOTIDE SEQUENCE [LARGE SCALE GENOMIC DNA]</scope>
    <source>
        <strain evidence="1">1</strain>
    </source>
</reference>
<keyword evidence="2" id="KW-1185">Reference proteome</keyword>
<dbReference type="Proteomes" id="UP000320055">
    <property type="component" value="Unassembled WGS sequence"/>
</dbReference>
<evidence type="ECO:0000313" key="2">
    <source>
        <dbReference type="Proteomes" id="UP000320055"/>
    </source>
</evidence>
<accession>A0A563W3E7</accession>
<sequence>MSILRCETNGIEFFTVQATGESGISHRGLAILCGVTHWTINELVKNLEAKQAAKRLKAFIGKDLHLEGVYKKKGGVVKILRADFCAATVKHYALEGREIAEQSMDKFMTLGINTWIQSITGWQTQETPPITTEEFNPDTIQLQSDIDSEYLLQQIELLQHDLMVALKHRHAIHNIVEKPTVVDLSLNQIVHTAVHVQAQKLNQALATLQSIQDKIEVLTTIRQQIDKYNNLWQSFARITHLVAELRQENTNLKQVIEQQKILFAPRRKAQAQLLTNKNLETVLEPRIKEIIAILMKSQIRTGGHRAIAICTRKATIYAMYEIGQSLNEIAISLQMPYETVKTYVKLTRADIRNYYSAQN</sequence>
<proteinExistence type="predicted"/>
<gene>
    <name evidence="1" type="ORF">H1P_70030</name>
</gene>